<feature type="domain" description="MmgE/PrpD C-terminal" evidence="3">
    <location>
        <begin position="295"/>
        <end position="458"/>
    </location>
</feature>
<dbReference type="PANTHER" id="PTHR16943:SF8">
    <property type="entry name" value="2-METHYLCITRATE DEHYDRATASE"/>
    <property type="match status" value="1"/>
</dbReference>
<dbReference type="EMBL" id="JBHRZH010000006">
    <property type="protein sequence ID" value="MFC3760814.1"/>
    <property type="molecule type" value="Genomic_DNA"/>
</dbReference>
<evidence type="ECO:0000313" key="4">
    <source>
        <dbReference type="EMBL" id="MFC3760814.1"/>
    </source>
</evidence>
<dbReference type="Gene3D" id="1.10.4100.10">
    <property type="entry name" value="2-methylcitrate dehydratase PrpD"/>
    <property type="match status" value="1"/>
</dbReference>
<name>A0ABV7Y8W4_9ACTN</name>
<keyword evidence="5" id="KW-1185">Reference proteome</keyword>
<dbReference type="Pfam" id="PF03972">
    <property type="entry name" value="MmgE_PrpD_N"/>
    <property type="match status" value="1"/>
</dbReference>
<comment type="similarity">
    <text evidence="1">Belongs to the PrpD family.</text>
</comment>
<dbReference type="InterPro" id="IPR036148">
    <property type="entry name" value="MmgE/PrpD_sf"/>
</dbReference>
<dbReference type="InterPro" id="IPR042188">
    <property type="entry name" value="MmgE/PrpD_sf_2"/>
</dbReference>
<organism evidence="4 5">
    <name type="scientific">Tenggerimyces flavus</name>
    <dbReference type="NCBI Taxonomy" id="1708749"/>
    <lineage>
        <taxon>Bacteria</taxon>
        <taxon>Bacillati</taxon>
        <taxon>Actinomycetota</taxon>
        <taxon>Actinomycetes</taxon>
        <taxon>Propionibacteriales</taxon>
        <taxon>Nocardioidaceae</taxon>
        <taxon>Tenggerimyces</taxon>
    </lineage>
</organism>
<dbReference type="RefSeq" id="WP_205117062.1">
    <property type="nucleotide sequence ID" value="NZ_JAFBCM010000001.1"/>
</dbReference>
<proteinExistence type="inferred from homology"/>
<evidence type="ECO:0000256" key="1">
    <source>
        <dbReference type="ARBA" id="ARBA00006174"/>
    </source>
</evidence>
<reference evidence="5" key="1">
    <citation type="journal article" date="2019" name="Int. J. Syst. Evol. Microbiol.">
        <title>The Global Catalogue of Microorganisms (GCM) 10K type strain sequencing project: providing services to taxonomists for standard genome sequencing and annotation.</title>
        <authorList>
            <consortium name="The Broad Institute Genomics Platform"/>
            <consortium name="The Broad Institute Genome Sequencing Center for Infectious Disease"/>
            <person name="Wu L."/>
            <person name="Ma J."/>
        </authorList>
    </citation>
    <scope>NUCLEOTIDE SEQUENCE [LARGE SCALE GENOMIC DNA]</scope>
    <source>
        <strain evidence="5">CGMCC 4.7241</strain>
    </source>
</reference>
<dbReference type="InterPro" id="IPR045337">
    <property type="entry name" value="MmgE_PrpD_C"/>
</dbReference>
<dbReference type="InterPro" id="IPR042183">
    <property type="entry name" value="MmgE/PrpD_sf_1"/>
</dbReference>
<evidence type="ECO:0000313" key="5">
    <source>
        <dbReference type="Proteomes" id="UP001595699"/>
    </source>
</evidence>
<dbReference type="Pfam" id="PF19305">
    <property type="entry name" value="MmgE_PrpD_C"/>
    <property type="match status" value="1"/>
</dbReference>
<dbReference type="Gene3D" id="3.30.1330.120">
    <property type="entry name" value="2-methylcitrate dehydratase PrpD"/>
    <property type="match status" value="1"/>
</dbReference>
<feature type="domain" description="MmgE/PrpD N-terminal" evidence="2">
    <location>
        <begin position="33"/>
        <end position="275"/>
    </location>
</feature>
<comment type="caution">
    <text evidence="4">The sequence shown here is derived from an EMBL/GenBank/DDBJ whole genome shotgun (WGS) entry which is preliminary data.</text>
</comment>
<evidence type="ECO:0000259" key="2">
    <source>
        <dbReference type="Pfam" id="PF03972"/>
    </source>
</evidence>
<dbReference type="InterPro" id="IPR045336">
    <property type="entry name" value="MmgE_PrpD_N"/>
</dbReference>
<dbReference type="Proteomes" id="UP001595699">
    <property type="component" value="Unassembled WGS sequence"/>
</dbReference>
<gene>
    <name evidence="4" type="ORF">ACFOUW_08185</name>
</gene>
<dbReference type="PANTHER" id="PTHR16943">
    <property type="entry name" value="2-METHYLCITRATE DEHYDRATASE-RELATED"/>
    <property type="match status" value="1"/>
</dbReference>
<dbReference type="SUPFAM" id="SSF103378">
    <property type="entry name" value="2-methylcitrate dehydratase PrpD"/>
    <property type="match status" value="1"/>
</dbReference>
<evidence type="ECO:0000259" key="3">
    <source>
        <dbReference type="Pfam" id="PF19305"/>
    </source>
</evidence>
<dbReference type="InterPro" id="IPR005656">
    <property type="entry name" value="MmgE_PrpD"/>
</dbReference>
<accession>A0ABV7Y8W4</accession>
<protein>
    <submittedName>
        <fullName evidence="4">MmgE/PrpD family protein</fullName>
    </submittedName>
</protein>
<sequence>MTRNAAGATAGSAVPHLVVVPGAGARSGINATRRLADFVSHLDAVSTPHAVVHQAKRTLLDWAGVALAGSRTEAARIAYDVGLSLAGPGDSPVVGRAGELTRPFAALANGVASHALDYDDTFDPDRTAVHGSAPVWPAVLATGHARSLAGIETLLAFVAGFEVEIRVALAAGVLHDALGWHATGTVGHLGAAAATARALGLDTAGVVAALGSAGTQASGLKAVYGTMGKALHPGKAAMDGLLAAHLAEHGYTSSEDILEAHRGFLDVLAHGADPSRVITELGSRWLLLEDGFKAYACGTLTHPVIDALLQLRRRYEISSDDVERVDIKAHDYVISTTGNARPKNGLEGRFSINHCVAVALLDGAARLSQFTDERVAAADVALVRDRVSVTVEPGWDKDSALVKLRLRDGRVLLQVADYNRGTPDNPMSDDELTEKFLDLASGVLSPSRARDVAALVWRFEQLADVREFTHALRGDA</sequence>